<evidence type="ECO:0000313" key="2">
    <source>
        <dbReference type="Proteomes" id="UP001056384"/>
    </source>
</evidence>
<dbReference type="Proteomes" id="UP001056384">
    <property type="component" value="Chromosome 2"/>
</dbReference>
<dbReference type="EMBL" id="CP099419">
    <property type="protein sequence ID" value="USW48837.1"/>
    <property type="molecule type" value="Genomic_DNA"/>
</dbReference>
<keyword evidence="2" id="KW-1185">Reference proteome</keyword>
<accession>A0A9Q9AMP3</accession>
<protein>
    <submittedName>
        <fullName evidence="1">Uncharacterized protein</fullName>
    </submittedName>
</protein>
<sequence length="65" mass="7299">MSAWFDWLVSSPVFDSVHTILRDLPPWMIPAARKSLRSATESKQSERHLFGLLSARVPSSSSAKE</sequence>
<reference evidence="1" key="1">
    <citation type="submission" date="2022-06" db="EMBL/GenBank/DDBJ databases">
        <title>Complete genome sequences of two strains of the flax pathogen Septoria linicola.</title>
        <authorList>
            <person name="Lapalu N."/>
            <person name="Simon A."/>
            <person name="Demenou B."/>
            <person name="Paumier D."/>
            <person name="Guillot M.-P."/>
            <person name="Gout L."/>
            <person name="Valade R."/>
        </authorList>
    </citation>
    <scope>NUCLEOTIDE SEQUENCE</scope>
    <source>
        <strain evidence="1">SE15195</strain>
    </source>
</reference>
<proteinExistence type="predicted"/>
<name>A0A9Q9AMP3_9PEZI</name>
<evidence type="ECO:0000313" key="1">
    <source>
        <dbReference type="EMBL" id="USW48837.1"/>
    </source>
</evidence>
<organism evidence="1 2">
    <name type="scientific">Septoria linicola</name>
    <dbReference type="NCBI Taxonomy" id="215465"/>
    <lineage>
        <taxon>Eukaryota</taxon>
        <taxon>Fungi</taxon>
        <taxon>Dikarya</taxon>
        <taxon>Ascomycota</taxon>
        <taxon>Pezizomycotina</taxon>
        <taxon>Dothideomycetes</taxon>
        <taxon>Dothideomycetidae</taxon>
        <taxon>Mycosphaerellales</taxon>
        <taxon>Mycosphaerellaceae</taxon>
        <taxon>Septoria</taxon>
    </lineage>
</organism>
<dbReference type="AlphaFoldDB" id="A0A9Q9AMP3"/>
<gene>
    <name evidence="1" type="ORF">Slin15195_G021560</name>
</gene>